<dbReference type="Pfam" id="PF06372">
    <property type="entry name" value="Gemin6"/>
    <property type="match status" value="1"/>
</dbReference>
<dbReference type="PANTHER" id="PTHR14710:SF2">
    <property type="entry name" value="GEM-ASSOCIATED PROTEIN 6"/>
    <property type="match status" value="1"/>
</dbReference>
<dbReference type="InterPro" id="IPR046856">
    <property type="entry name" value="Gemin6_C"/>
</dbReference>
<accession>A0AAD9KER7</accession>
<dbReference type="PROSITE" id="PS52001">
    <property type="entry name" value="AD"/>
    <property type="match status" value="1"/>
</dbReference>
<protein>
    <recommendedName>
        <fullName evidence="1">AD domain-containing protein</fullName>
    </recommendedName>
</protein>
<keyword evidence="3" id="KW-1185">Reference proteome</keyword>
<reference evidence="2" key="1">
    <citation type="journal article" date="2023" name="Mol. Biol. Evol.">
        <title>Third-Generation Sequencing Reveals the Adaptive Role of the Epigenome in Three Deep-Sea Polychaetes.</title>
        <authorList>
            <person name="Perez M."/>
            <person name="Aroh O."/>
            <person name="Sun Y."/>
            <person name="Lan Y."/>
            <person name="Juniper S.K."/>
            <person name="Young C.R."/>
            <person name="Angers B."/>
            <person name="Qian P.Y."/>
        </authorList>
    </citation>
    <scope>NUCLEOTIDE SEQUENCE</scope>
    <source>
        <strain evidence="2">P08H-3</strain>
    </source>
</reference>
<dbReference type="InterPro" id="IPR047574">
    <property type="entry name" value="AD"/>
</dbReference>
<dbReference type="PANTHER" id="PTHR14710">
    <property type="entry name" value="GEM-ASSOCIATED PROTEIN 6"/>
    <property type="match status" value="1"/>
</dbReference>
<dbReference type="GO" id="GO:0000245">
    <property type="term" value="P:spliceosomal complex assembly"/>
    <property type="evidence" value="ECO:0007669"/>
    <property type="project" value="InterPro"/>
</dbReference>
<gene>
    <name evidence="2" type="ORF">LSH36_10g11077</name>
</gene>
<evidence type="ECO:0000313" key="2">
    <source>
        <dbReference type="EMBL" id="KAK2169425.1"/>
    </source>
</evidence>
<feature type="domain" description="AD" evidence="1">
    <location>
        <begin position="76"/>
        <end position="174"/>
    </location>
</feature>
<dbReference type="Proteomes" id="UP001208570">
    <property type="component" value="Unassembled WGS sequence"/>
</dbReference>
<dbReference type="InterPro" id="IPR046857">
    <property type="entry name" value="Gemin6_Sm-like_dom"/>
</dbReference>
<dbReference type="GO" id="GO:0005634">
    <property type="term" value="C:nucleus"/>
    <property type="evidence" value="ECO:0007669"/>
    <property type="project" value="InterPro"/>
</dbReference>
<dbReference type="GO" id="GO:0000387">
    <property type="term" value="P:spliceosomal snRNP assembly"/>
    <property type="evidence" value="ECO:0007669"/>
    <property type="project" value="TreeGrafter"/>
</dbReference>
<dbReference type="AlphaFoldDB" id="A0AAD9KER7"/>
<evidence type="ECO:0000313" key="3">
    <source>
        <dbReference type="Proteomes" id="UP001208570"/>
    </source>
</evidence>
<organism evidence="2 3">
    <name type="scientific">Paralvinella palmiformis</name>
    <dbReference type="NCBI Taxonomy" id="53620"/>
    <lineage>
        <taxon>Eukaryota</taxon>
        <taxon>Metazoa</taxon>
        <taxon>Spiralia</taxon>
        <taxon>Lophotrochozoa</taxon>
        <taxon>Annelida</taxon>
        <taxon>Polychaeta</taxon>
        <taxon>Sedentaria</taxon>
        <taxon>Canalipalpata</taxon>
        <taxon>Terebellida</taxon>
        <taxon>Terebelliformia</taxon>
        <taxon>Alvinellidae</taxon>
        <taxon>Paralvinella</taxon>
    </lineage>
</organism>
<name>A0AAD9KER7_9ANNE</name>
<proteinExistence type="predicted"/>
<sequence length="176" mass="20209">MEGSSSDSHPIFHRDPANYMQYVYKEVRIEVKDGTSHTGRLYTVDPVSESMVLARMNNGMLTGLELIMGHAIKGIIVLDEDTEVWRHELDALFKFDMHTNMTKEELKKRKKKLKCWLLKNLLPIEESTERPDVLSLSDALFIEPPYGPENCCSTNEIILGRVQGLIKSMPKDLDDW</sequence>
<dbReference type="InterPro" id="IPR009422">
    <property type="entry name" value="Gemin6"/>
</dbReference>
<comment type="caution">
    <text evidence="2">The sequence shown here is derived from an EMBL/GenBank/DDBJ whole genome shotgun (WGS) entry which is preliminary data.</text>
</comment>
<dbReference type="EMBL" id="JAODUP010000010">
    <property type="protein sequence ID" value="KAK2169425.1"/>
    <property type="molecule type" value="Genomic_DNA"/>
</dbReference>
<dbReference type="Pfam" id="PF20417">
    <property type="entry name" value="Gemin6_C"/>
    <property type="match status" value="1"/>
</dbReference>
<dbReference type="Gene3D" id="2.30.30.100">
    <property type="match status" value="1"/>
</dbReference>
<dbReference type="GO" id="GO:0032797">
    <property type="term" value="C:SMN complex"/>
    <property type="evidence" value="ECO:0007669"/>
    <property type="project" value="TreeGrafter"/>
</dbReference>
<dbReference type="CDD" id="cd11676">
    <property type="entry name" value="Gemin6"/>
    <property type="match status" value="1"/>
</dbReference>
<evidence type="ECO:0000259" key="1">
    <source>
        <dbReference type="PROSITE" id="PS52001"/>
    </source>
</evidence>